<evidence type="ECO:0000313" key="1">
    <source>
        <dbReference type="EMBL" id="CAL1380999.1"/>
    </source>
</evidence>
<gene>
    <name evidence="1" type="ORF">LTRI10_LOCUS22408</name>
</gene>
<dbReference type="Proteomes" id="UP001497516">
    <property type="component" value="Chromosome 4"/>
</dbReference>
<reference evidence="1 2" key="1">
    <citation type="submission" date="2024-04" db="EMBL/GenBank/DDBJ databases">
        <authorList>
            <person name="Fracassetti M."/>
        </authorList>
    </citation>
    <scope>NUCLEOTIDE SEQUENCE [LARGE SCALE GENOMIC DNA]</scope>
</reference>
<dbReference type="EMBL" id="OZ034817">
    <property type="protein sequence ID" value="CAL1380999.1"/>
    <property type="molecule type" value="Genomic_DNA"/>
</dbReference>
<evidence type="ECO:0000313" key="2">
    <source>
        <dbReference type="Proteomes" id="UP001497516"/>
    </source>
</evidence>
<dbReference type="AlphaFoldDB" id="A0AAV2E598"/>
<name>A0AAV2E598_9ROSI</name>
<proteinExistence type="predicted"/>
<accession>A0AAV2E598</accession>
<organism evidence="1 2">
    <name type="scientific">Linum trigynum</name>
    <dbReference type="NCBI Taxonomy" id="586398"/>
    <lineage>
        <taxon>Eukaryota</taxon>
        <taxon>Viridiplantae</taxon>
        <taxon>Streptophyta</taxon>
        <taxon>Embryophyta</taxon>
        <taxon>Tracheophyta</taxon>
        <taxon>Spermatophyta</taxon>
        <taxon>Magnoliopsida</taxon>
        <taxon>eudicotyledons</taxon>
        <taxon>Gunneridae</taxon>
        <taxon>Pentapetalae</taxon>
        <taxon>rosids</taxon>
        <taxon>fabids</taxon>
        <taxon>Malpighiales</taxon>
        <taxon>Linaceae</taxon>
        <taxon>Linum</taxon>
    </lineage>
</organism>
<protein>
    <submittedName>
        <fullName evidence="1">Uncharacterized protein</fullName>
    </submittedName>
</protein>
<keyword evidence="2" id="KW-1185">Reference proteome</keyword>
<sequence length="188" mass="20649">MENHGDAPEQAADGGLVTVTRATVIFLAKQSRRVNELARTTGEESKLVDGAHTISTTPELFEDAPAEANVPEFEESDRVRMPLFVKEEDDKNPLIGRENQLESSQFCAADSFMGIQGTCRMYQFNSNMVGLKNTKFDFENLGLNSGDGGKGSMVYSKAMATIRGWGRMQKFNWKLSPGLASTNWSGSP</sequence>